<evidence type="ECO:0000313" key="2">
    <source>
        <dbReference type="Proteomes" id="UP001060085"/>
    </source>
</evidence>
<gene>
    <name evidence="1" type="ORF">M9H77_33049</name>
</gene>
<name>A0ACC0A7D8_CATRO</name>
<dbReference type="Proteomes" id="UP001060085">
    <property type="component" value="Linkage Group LG07"/>
</dbReference>
<accession>A0ACC0A7D8</accession>
<keyword evidence="2" id="KW-1185">Reference proteome</keyword>
<reference evidence="2" key="1">
    <citation type="journal article" date="2023" name="Nat. Plants">
        <title>Single-cell RNA sequencing provides a high-resolution roadmap for understanding the multicellular compartmentation of specialized metabolism.</title>
        <authorList>
            <person name="Sun S."/>
            <person name="Shen X."/>
            <person name="Li Y."/>
            <person name="Li Y."/>
            <person name="Wang S."/>
            <person name="Li R."/>
            <person name="Zhang H."/>
            <person name="Shen G."/>
            <person name="Guo B."/>
            <person name="Wei J."/>
            <person name="Xu J."/>
            <person name="St-Pierre B."/>
            <person name="Chen S."/>
            <person name="Sun C."/>
        </authorList>
    </citation>
    <scope>NUCLEOTIDE SEQUENCE [LARGE SCALE GENOMIC DNA]</scope>
</reference>
<comment type="caution">
    <text evidence="1">The sequence shown here is derived from an EMBL/GenBank/DDBJ whole genome shotgun (WGS) entry which is preliminary data.</text>
</comment>
<protein>
    <submittedName>
        <fullName evidence="1">Uncharacterized protein</fullName>
    </submittedName>
</protein>
<dbReference type="EMBL" id="CM044707">
    <property type="protein sequence ID" value="KAI5655862.1"/>
    <property type="molecule type" value="Genomic_DNA"/>
</dbReference>
<proteinExistence type="predicted"/>
<evidence type="ECO:0000313" key="1">
    <source>
        <dbReference type="EMBL" id="KAI5655862.1"/>
    </source>
</evidence>
<organism evidence="1 2">
    <name type="scientific">Catharanthus roseus</name>
    <name type="common">Madagascar periwinkle</name>
    <name type="synonym">Vinca rosea</name>
    <dbReference type="NCBI Taxonomy" id="4058"/>
    <lineage>
        <taxon>Eukaryota</taxon>
        <taxon>Viridiplantae</taxon>
        <taxon>Streptophyta</taxon>
        <taxon>Embryophyta</taxon>
        <taxon>Tracheophyta</taxon>
        <taxon>Spermatophyta</taxon>
        <taxon>Magnoliopsida</taxon>
        <taxon>eudicotyledons</taxon>
        <taxon>Gunneridae</taxon>
        <taxon>Pentapetalae</taxon>
        <taxon>asterids</taxon>
        <taxon>lamiids</taxon>
        <taxon>Gentianales</taxon>
        <taxon>Apocynaceae</taxon>
        <taxon>Rauvolfioideae</taxon>
        <taxon>Vinceae</taxon>
        <taxon>Catharanthinae</taxon>
        <taxon>Catharanthus</taxon>
    </lineage>
</organism>
<sequence>MSSRLGLGGSIPVRNVQDLASSSSSNLKEIPKRYIRPELIEIDEVLMDDSLQIPVIDMLKMAAESSDDYENEMQKLHQACKDWGFFQLINHGAKEVIEKMKIVTQEFFKLPLHEKMACAQQPNSLEGYGQAFVVSEDQKLDWGDMLFLFPLPLSQRNMALWPNSPTFRSTLDEYSSELHKVCLSLFKLMAINLGLDSKTLSSKYEDGTQGIRMNYYPPCFEANKVIGLSPHSDATGLTLLVQANDVQGLQIKKNKKWVPIKPIHDAIIINIGDVMEIMSNGEYSSIEHRAVVNFDRERVSIAAFHSPDLKTKIGPLKDLITPTNTPKYKTIEHEDYIRLVVSTKLDGKNLLDHMKIN</sequence>